<accession>X1ATL3</accession>
<reference evidence="1" key="1">
    <citation type="journal article" date="2014" name="Front. Microbiol.">
        <title>High frequency of phylogenetically diverse reductive dehalogenase-homologous genes in deep subseafloor sedimentary metagenomes.</title>
        <authorList>
            <person name="Kawai M."/>
            <person name="Futagami T."/>
            <person name="Toyoda A."/>
            <person name="Takaki Y."/>
            <person name="Nishi S."/>
            <person name="Hori S."/>
            <person name="Arai W."/>
            <person name="Tsubouchi T."/>
            <person name="Morono Y."/>
            <person name="Uchiyama I."/>
            <person name="Ito T."/>
            <person name="Fujiyama A."/>
            <person name="Inagaki F."/>
            <person name="Takami H."/>
        </authorList>
    </citation>
    <scope>NUCLEOTIDE SEQUENCE</scope>
    <source>
        <strain evidence="1">Expedition CK06-06</strain>
    </source>
</reference>
<organism evidence="1">
    <name type="scientific">marine sediment metagenome</name>
    <dbReference type="NCBI Taxonomy" id="412755"/>
    <lineage>
        <taxon>unclassified sequences</taxon>
        <taxon>metagenomes</taxon>
        <taxon>ecological metagenomes</taxon>
    </lineage>
</organism>
<dbReference type="EMBL" id="BART01010172">
    <property type="protein sequence ID" value="GAG86060.1"/>
    <property type="molecule type" value="Genomic_DNA"/>
</dbReference>
<dbReference type="AlphaFoldDB" id="X1ATL3"/>
<gene>
    <name evidence="1" type="ORF">S01H4_22259</name>
</gene>
<sequence>VVVSANWIDRMSKRAALDYLIKNLQSTLNRTELNEISRVSILKTSDNFVKSLTRILNISGGTARFTQNQIGHYYIHDAVIFEAKGFATPNAY</sequence>
<protein>
    <submittedName>
        <fullName evidence="1">Uncharacterized protein</fullName>
    </submittedName>
</protein>
<comment type="caution">
    <text evidence="1">The sequence shown here is derived from an EMBL/GenBank/DDBJ whole genome shotgun (WGS) entry which is preliminary data.</text>
</comment>
<name>X1ATL3_9ZZZZ</name>
<evidence type="ECO:0000313" key="1">
    <source>
        <dbReference type="EMBL" id="GAG86060.1"/>
    </source>
</evidence>
<feature type="non-terminal residue" evidence="1">
    <location>
        <position position="1"/>
    </location>
</feature>
<proteinExistence type="predicted"/>